<keyword evidence="1" id="KW-0472">Membrane</keyword>
<feature type="transmembrane region" description="Helical" evidence="1">
    <location>
        <begin position="357"/>
        <end position="386"/>
    </location>
</feature>
<dbReference type="PANTHER" id="PTHR30354">
    <property type="entry name" value="GNT FAMILY GLUCONATE TRANSPORTER"/>
    <property type="match status" value="1"/>
</dbReference>
<keyword evidence="3" id="KW-1185">Reference proteome</keyword>
<dbReference type="PANTHER" id="PTHR30354:SF25">
    <property type="entry name" value="INNER MEMBRANE PERMEASE YGBN"/>
    <property type="match status" value="1"/>
</dbReference>
<sequence>MELETWEQTLGAAPLLGIAAGAIAAILLLIIVFKVHAFVALVIVSLLTAVATGIPTQFISEVLVDGFAGTIGSVALLVGFGAMLGKLVEHSGGAKALADALVRLFGEKRAPFALGIASLIMGFPMFFDAGLVMMLPIIFAVAHRVTGGKNVLAYGIPAAAAFSVMHVFLPPHPGPVTAAGEYEANIGIVLLVGLVIAIPTWLLTGHLWGKFVGRKFVLPVPTLFGGVDEDQPKNPPRVSTIILLLLLPMALIFLNTGLTTLDAAGFVDASQGWAQALILIGNSPIALLITVVVAMLVLGWRRGQKGTAVEKLVDSSLGPIASVVIITGAGGMFGAVLRTSGIGEALSETLDSWGMPVIFAAFIIAAVIRVAQGSATVALVTAAGLVGPAVLAGDFNPMQIAAITLATAAGSVFAGHVNDSGFWLVGRLMGMDVKTTLKVWTVQQTIQSVTAFLLVLVVYSLASLF</sequence>
<dbReference type="GO" id="GO:0015128">
    <property type="term" value="F:gluconate transmembrane transporter activity"/>
    <property type="evidence" value="ECO:0007669"/>
    <property type="project" value="InterPro"/>
</dbReference>
<dbReference type="GO" id="GO:0005886">
    <property type="term" value="C:plasma membrane"/>
    <property type="evidence" value="ECO:0007669"/>
    <property type="project" value="TreeGrafter"/>
</dbReference>
<feature type="transmembrane region" description="Helical" evidence="1">
    <location>
        <begin position="437"/>
        <end position="462"/>
    </location>
</feature>
<name>A0A1R4FTE9_9MICO</name>
<keyword evidence="1" id="KW-0812">Transmembrane</keyword>
<dbReference type="RefSeq" id="WP_086991746.1">
    <property type="nucleotide sequence ID" value="NZ_FUHU01000026.1"/>
</dbReference>
<evidence type="ECO:0000256" key="1">
    <source>
        <dbReference type="SAM" id="Phobius"/>
    </source>
</evidence>
<feature type="transmembrane region" description="Helical" evidence="1">
    <location>
        <begin position="112"/>
        <end position="139"/>
    </location>
</feature>
<feature type="transmembrane region" description="Helical" evidence="1">
    <location>
        <begin position="273"/>
        <end position="300"/>
    </location>
</feature>
<organism evidence="2 3">
    <name type="scientific">Agrococcus casei LMG 22410</name>
    <dbReference type="NCBI Taxonomy" id="1255656"/>
    <lineage>
        <taxon>Bacteria</taxon>
        <taxon>Bacillati</taxon>
        <taxon>Actinomycetota</taxon>
        <taxon>Actinomycetes</taxon>
        <taxon>Micrococcales</taxon>
        <taxon>Microbacteriaceae</taxon>
        <taxon>Agrococcus</taxon>
    </lineage>
</organism>
<feature type="transmembrane region" description="Helical" evidence="1">
    <location>
        <begin position="151"/>
        <end position="169"/>
    </location>
</feature>
<dbReference type="NCBIfam" id="TIGR00791">
    <property type="entry name" value="gntP"/>
    <property type="match status" value="1"/>
</dbReference>
<gene>
    <name evidence="2" type="ORF">CZ674_06585</name>
</gene>
<evidence type="ECO:0000313" key="2">
    <source>
        <dbReference type="EMBL" id="SJM59196.1"/>
    </source>
</evidence>
<dbReference type="PIRSF" id="PIRSF002746">
    <property type="entry name" value="Gluconate_transporter"/>
    <property type="match status" value="1"/>
</dbReference>
<dbReference type="EMBL" id="FUHU01000026">
    <property type="protein sequence ID" value="SJM59196.1"/>
    <property type="molecule type" value="Genomic_DNA"/>
</dbReference>
<protein>
    <submittedName>
        <fullName evidence="2">Low-affinity gluconate/H+ symporter GntU</fullName>
    </submittedName>
</protein>
<dbReference type="GeneID" id="303172889"/>
<dbReference type="OrthoDB" id="4325159at2"/>
<evidence type="ECO:0000313" key="3">
    <source>
        <dbReference type="Proteomes" id="UP000195787"/>
    </source>
</evidence>
<feature type="transmembrane region" description="Helical" evidence="1">
    <location>
        <begin position="312"/>
        <end position="337"/>
    </location>
</feature>
<dbReference type="AlphaFoldDB" id="A0A1R4FTE9"/>
<feature type="transmembrane region" description="Helical" evidence="1">
    <location>
        <begin position="398"/>
        <end position="417"/>
    </location>
</feature>
<accession>A0A1R4FTE9</accession>
<feature type="transmembrane region" description="Helical" evidence="1">
    <location>
        <begin position="241"/>
        <end position="261"/>
    </location>
</feature>
<dbReference type="Proteomes" id="UP000195787">
    <property type="component" value="Unassembled WGS sequence"/>
</dbReference>
<feature type="transmembrane region" description="Helical" evidence="1">
    <location>
        <begin position="12"/>
        <end position="31"/>
    </location>
</feature>
<reference evidence="2 3" key="1">
    <citation type="submission" date="2017-02" db="EMBL/GenBank/DDBJ databases">
        <authorList>
            <person name="Peterson S.W."/>
        </authorList>
    </citation>
    <scope>NUCLEOTIDE SEQUENCE [LARGE SCALE GENOMIC DNA]</scope>
    <source>
        <strain evidence="2 3">LMG 22410</strain>
    </source>
</reference>
<keyword evidence="1" id="KW-1133">Transmembrane helix</keyword>
<feature type="transmembrane region" description="Helical" evidence="1">
    <location>
        <begin position="37"/>
        <end position="55"/>
    </location>
</feature>
<dbReference type="InterPro" id="IPR003474">
    <property type="entry name" value="Glcn_transporter"/>
</dbReference>
<feature type="transmembrane region" description="Helical" evidence="1">
    <location>
        <begin position="184"/>
        <end position="204"/>
    </location>
</feature>
<dbReference type="Pfam" id="PF02447">
    <property type="entry name" value="GntP_permease"/>
    <property type="match status" value="1"/>
</dbReference>
<proteinExistence type="predicted"/>